<dbReference type="PANTHER" id="PTHR43547">
    <property type="entry name" value="TWO-COMPONENT HISTIDINE KINASE"/>
    <property type="match status" value="1"/>
</dbReference>
<evidence type="ECO:0000256" key="1">
    <source>
        <dbReference type="ARBA" id="ARBA00000085"/>
    </source>
</evidence>
<keyword evidence="5 12" id="KW-0597">Phosphoprotein</keyword>
<dbReference type="PANTHER" id="PTHR43547:SF2">
    <property type="entry name" value="HYBRID SIGNAL TRANSDUCTION HISTIDINE KINASE C"/>
    <property type="match status" value="1"/>
</dbReference>
<evidence type="ECO:0000256" key="2">
    <source>
        <dbReference type="ARBA" id="ARBA00004236"/>
    </source>
</evidence>
<evidence type="ECO:0000256" key="12">
    <source>
        <dbReference type="PROSITE-ProRule" id="PRU00169"/>
    </source>
</evidence>
<dbReference type="CDD" id="cd00082">
    <property type="entry name" value="HisKA"/>
    <property type="match status" value="1"/>
</dbReference>
<dbReference type="SMART" id="SM00387">
    <property type="entry name" value="HATPase_c"/>
    <property type="match status" value="1"/>
</dbReference>
<dbReference type="EC" id="2.7.13.3" evidence="3"/>
<dbReference type="SMART" id="SM00086">
    <property type="entry name" value="PAC"/>
    <property type="match status" value="2"/>
</dbReference>
<dbReference type="GO" id="GO:0005524">
    <property type="term" value="F:ATP binding"/>
    <property type="evidence" value="ECO:0007669"/>
    <property type="project" value="UniProtKB-KW"/>
</dbReference>
<name>Q7ND25_GLOVI</name>
<evidence type="ECO:0000259" key="17">
    <source>
        <dbReference type="PROSITE" id="PS50112"/>
    </source>
</evidence>
<evidence type="ECO:0000256" key="5">
    <source>
        <dbReference type="ARBA" id="ARBA00022553"/>
    </source>
</evidence>
<dbReference type="InterPro" id="IPR000014">
    <property type="entry name" value="PAS"/>
</dbReference>
<comment type="catalytic activity">
    <reaction evidence="1">
        <text>ATP + protein L-histidine = ADP + protein N-phospho-L-histidine.</text>
        <dbReference type="EC" id="2.7.13.3"/>
    </reaction>
</comment>
<feature type="domain" description="PAC" evidence="18">
    <location>
        <begin position="108"/>
        <end position="164"/>
    </location>
</feature>
<dbReference type="Pfam" id="PF00072">
    <property type="entry name" value="Response_reg"/>
    <property type="match status" value="1"/>
</dbReference>
<keyword evidence="11" id="KW-0472">Membrane</keyword>
<feature type="domain" description="Histidine kinase" evidence="15">
    <location>
        <begin position="333"/>
        <end position="551"/>
    </location>
</feature>
<dbReference type="InterPro" id="IPR003661">
    <property type="entry name" value="HisK_dim/P_dom"/>
</dbReference>
<dbReference type="InterPro" id="IPR001789">
    <property type="entry name" value="Sig_transdc_resp-reg_receiver"/>
</dbReference>
<dbReference type="AlphaFoldDB" id="Q7ND25"/>
<dbReference type="HOGENOM" id="CLU_000445_114_15_3"/>
<dbReference type="PROSITE" id="PS50112">
    <property type="entry name" value="PAS"/>
    <property type="match status" value="1"/>
</dbReference>
<dbReference type="NCBIfam" id="TIGR00229">
    <property type="entry name" value="sensory_box"/>
    <property type="match status" value="2"/>
</dbReference>
<evidence type="ECO:0000256" key="6">
    <source>
        <dbReference type="ARBA" id="ARBA00022679"/>
    </source>
</evidence>
<keyword evidence="8" id="KW-0418">Kinase</keyword>
<dbReference type="Pfam" id="PF13426">
    <property type="entry name" value="PAS_9"/>
    <property type="match status" value="2"/>
</dbReference>
<dbReference type="EnsemblBacteria" id="BAC92352">
    <property type="protein sequence ID" value="BAC92352"/>
    <property type="gene ID" value="BAC92352"/>
</dbReference>
<dbReference type="eggNOG" id="COG2202">
    <property type="taxonomic scope" value="Bacteria"/>
</dbReference>
<reference evidence="19 20" key="1">
    <citation type="journal article" date="2003" name="DNA Res.">
        <title>Complete genome structure of Gloeobacter violaceus PCC 7421, a cyanobacterium that lacks thylakoids.</title>
        <authorList>
            <person name="Nakamura Y."/>
            <person name="Kaneko T."/>
            <person name="Sato S."/>
            <person name="Mimuro M."/>
            <person name="Miyashita H."/>
            <person name="Tsuchiya T."/>
            <person name="Sasamoto S."/>
            <person name="Watanabe A."/>
            <person name="Kawashima K."/>
            <person name="Kishida Y."/>
            <person name="Kiyokawa C."/>
            <person name="Kohara M."/>
            <person name="Matsumoto M."/>
            <person name="Matsuno A."/>
            <person name="Nakazaki N."/>
            <person name="Shimpo S."/>
            <person name="Takeuchi C."/>
            <person name="Yamada M."/>
            <person name="Tabata S."/>
        </authorList>
    </citation>
    <scope>NUCLEOTIDE SEQUENCE [LARGE SCALE GENOMIC DNA]</scope>
    <source>
        <strain evidence="20">ATCC 29082 / PCC 7421</strain>
    </source>
</reference>
<dbReference type="FunFam" id="3.40.50.2300:FF:000860">
    <property type="match status" value="1"/>
</dbReference>
<evidence type="ECO:0000259" key="15">
    <source>
        <dbReference type="PROSITE" id="PS50109"/>
    </source>
</evidence>
<dbReference type="STRING" id="251221.gene:10761930"/>
<dbReference type="GO" id="GO:0005886">
    <property type="term" value="C:plasma membrane"/>
    <property type="evidence" value="ECO:0007669"/>
    <property type="project" value="UniProtKB-SubCell"/>
</dbReference>
<dbReference type="InterPro" id="IPR003594">
    <property type="entry name" value="HATPase_dom"/>
</dbReference>
<keyword evidence="6" id="KW-0808">Transferase</keyword>
<dbReference type="SUPFAM" id="SSF52172">
    <property type="entry name" value="CheY-like"/>
    <property type="match status" value="1"/>
</dbReference>
<dbReference type="Gene3D" id="3.30.565.10">
    <property type="entry name" value="Histidine kinase-like ATPase, C-terminal domain"/>
    <property type="match status" value="1"/>
</dbReference>
<dbReference type="InterPro" id="IPR036097">
    <property type="entry name" value="HisK_dim/P_sf"/>
</dbReference>
<dbReference type="PhylomeDB" id="Q7ND25"/>
<dbReference type="InterPro" id="IPR005467">
    <property type="entry name" value="His_kinase_dom"/>
</dbReference>
<feature type="region of interest" description="Disordered" evidence="14">
    <location>
        <begin position="1"/>
        <end position="36"/>
    </location>
</feature>
<dbReference type="Proteomes" id="UP000000557">
    <property type="component" value="Chromosome"/>
</dbReference>
<dbReference type="PROSITE" id="PS50109">
    <property type="entry name" value="HIS_KIN"/>
    <property type="match status" value="1"/>
</dbReference>
<accession>Q7ND25</accession>
<keyword evidence="20" id="KW-1185">Reference proteome</keyword>
<evidence type="ECO:0000256" key="3">
    <source>
        <dbReference type="ARBA" id="ARBA00012438"/>
    </source>
</evidence>
<evidence type="ECO:0000256" key="11">
    <source>
        <dbReference type="ARBA" id="ARBA00023136"/>
    </source>
</evidence>
<evidence type="ECO:0000313" key="20">
    <source>
        <dbReference type="Proteomes" id="UP000000557"/>
    </source>
</evidence>
<feature type="domain" description="PAS" evidence="17">
    <location>
        <begin position="182"/>
        <end position="253"/>
    </location>
</feature>
<dbReference type="Gene3D" id="3.30.450.20">
    <property type="entry name" value="PAS domain"/>
    <property type="match status" value="2"/>
</dbReference>
<dbReference type="PROSITE" id="PS50110">
    <property type="entry name" value="RESPONSE_REGULATORY"/>
    <property type="match status" value="1"/>
</dbReference>
<dbReference type="FunFam" id="3.30.565.10:FF:000023">
    <property type="entry name" value="PAS domain-containing sensor histidine kinase"/>
    <property type="match status" value="1"/>
</dbReference>
<evidence type="ECO:0000259" key="18">
    <source>
        <dbReference type="PROSITE" id="PS50113"/>
    </source>
</evidence>
<dbReference type="InParanoid" id="Q7ND25"/>
<feature type="domain" description="PAC" evidence="18">
    <location>
        <begin position="254"/>
        <end position="308"/>
    </location>
</feature>
<dbReference type="InterPro" id="IPR004358">
    <property type="entry name" value="Sig_transdc_His_kin-like_C"/>
</dbReference>
<evidence type="ECO:0000259" key="16">
    <source>
        <dbReference type="PROSITE" id="PS50110"/>
    </source>
</evidence>
<protein>
    <recommendedName>
        <fullName evidence="3">histidine kinase</fullName>
        <ecNumber evidence="3">2.7.13.3</ecNumber>
    </recommendedName>
</protein>
<dbReference type="PROSITE" id="PS50113">
    <property type="entry name" value="PAC"/>
    <property type="match status" value="2"/>
</dbReference>
<dbReference type="InterPro" id="IPR011006">
    <property type="entry name" value="CheY-like_superfamily"/>
</dbReference>
<dbReference type="eggNOG" id="COG5002">
    <property type="taxonomic scope" value="Bacteria"/>
</dbReference>
<dbReference type="CDD" id="cd00130">
    <property type="entry name" value="PAS"/>
    <property type="match status" value="2"/>
</dbReference>
<reference evidence="19 20" key="2">
    <citation type="journal article" date="2003" name="DNA Res.">
        <title>Complete genome structure of Gloeobacter violaceus PCC 7421, a cyanobacterium that lacks thylakoids (supplement).</title>
        <authorList>
            <person name="Nakamura Y."/>
            <person name="Kaneko T."/>
            <person name="Sato S."/>
            <person name="Mimuro M."/>
            <person name="Miyashita H."/>
            <person name="Tsuchiya T."/>
            <person name="Sasamoto S."/>
            <person name="Watanabe A."/>
            <person name="Kawashima K."/>
            <person name="Kishida Y."/>
            <person name="Kiyokawa C."/>
            <person name="Kohara M."/>
            <person name="Matsumoto M."/>
            <person name="Matsuno A."/>
            <person name="Nakazaki N."/>
            <person name="Shimpo S."/>
            <person name="Takeuchi C."/>
            <person name="Yamada M."/>
            <person name="Tabata S."/>
        </authorList>
    </citation>
    <scope>NUCLEOTIDE SEQUENCE [LARGE SCALE GENOMIC DNA]</scope>
    <source>
        <strain evidence="20">ATCC 29082 / PCC 7421</strain>
    </source>
</reference>
<evidence type="ECO:0000256" key="8">
    <source>
        <dbReference type="ARBA" id="ARBA00022777"/>
    </source>
</evidence>
<dbReference type="InterPro" id="IPR001610">
    <property type="entry name" value="PAC"/>
</dbReference>
<dbReference type="SUPFAM" id="SSF47384">
    <property type="entry name" value="Homodimeric domain of signal transducing histidine kinase"/>
    <property type="match status" value="1"/>
</dbReference>
<dbReference type="Gene3D" id="3.40.50.2300">
    <property type="match status" value="1"/>
</dbReference>
<keyword evidence="4" id="KW-1003">Cell membrane</keyword>
<dbReference type="PRINTS" id="PR00344">
    <property type="entry name" value="BCTRLSENSOR"/>
</dbReference>
<dbReference type="SUPFAM" id="SSF55874">
    <property type="entry name" value="ATPase domain of HSP90 chaperone/DNA topoisomerase II/histidine kinase"/>
    <property type="match status" value="1"/>
</dbReference>
<feature type="modified residue" description="4-aspartylphosphate" evidence="12">
    <location>
        <position position="633"/>
    </location>
</feature>
<sequence>MEQQPLGTATPGGKAMAGPQDQPCHDTTAESSSDEEGIGLSECLRLLIDDIEDYTILTLDGQGTIVGRSAGSERLCAGDPLGRHFSCLYAHEDSERGRPTQDLEEARLQGRIALTGWRVRPDGSRFWAEVVLSALRNPDGQVSGYAMVTHDVTAGRLAEERLAGLEQERERLEQLLSGGDADLPTLAAVAQLTNHSVVITDVERRVVWVNAGFTALTGFTLDEVRGHNPGALLQGPQTDPATVMYMRERLQRGEGYTVEILNYGKNGDQYWLAIEVQPVRDGTGKLTHFIAVQRNVTEQRRAGQEHQALLEREQRARELAEQNNRLKDEFLATLSHELRTPLNGILGFAGLLRRGRLDTETARRAVEIIERNAQAQAQLIEDLLDMSSIAAGTFNLQVQPVEMAEVVSAAVAGQRIAAEAKRIRLELRLDPHAGLVSGDRRRLLQVVANLLSNAVKFTPPDGRIEVSMRCVANAVAIAVADTGVGIGPEFLPYVFDRFRQADGSSTRLHGGLGLGLSLVRHIVETHGGSVQVQSLGKSQGATFTVCLPLMPVRIGKIESPPDAAEVFPAEELPPEAADWLAGLRVLVVDNDLQARRAIQQVLHGCKAEVMTAESASAALGLLERLRPDVLIVDLGVGGTEGYALLEALHAQNQFLPVLALTACATARDRARAFLSGIDAFLNKPAEPIELVALVANLGRRSERYRATT</sequence>
<organism evidence="19 20">
    <name type="scientific">Gloeobacter violaceus (strain ATCC 29082 / PCC 7421)</name>
    <dbReference type="NCBI Taxonomy" id="251221"/>
    <lineage>
        <taxon>Bacteria</taxon>
        <taxon>Bacillati</taxon>
        <taxon>Cyanobacteriota</taxon>
        <taxon>Cyanophyceae</taxon>
        <taxon>Gloeobacterales</taxon>
        <taxon>Gloeobacteraceae</taxon>
        <taxon>Gloeobacter</taxon>
    </lineage>
</organism>
<dbReference type="Gene3D" id="1.10.287.130">
    <property type="match status" value="1"/>
</dbReference>
<evidence type="ECO:0000256" key="14">
    <source>
        <dbReference type="SAM" id="MobiDB-lite"/>
    </source>
</evidence>
<dbReference type="OrthoDB" id="569347at2"/>
<dbReference type="InterPro" id="IPR036890">
    <property type="entry name" value="HATPase_C_sf"/>
</dbReference>
<dbReference type="eggNOG" id="COG0784">
    <property type="taxonomic scope" value="Bacteria"/>
</dbReference>
<evidence type="ECO:0000256" key="4">
    <source>
        <dbReference type="ARBA" id="ARBA00022475"/>
    </source>
</evidence>
<dbReference type="KEGG" id="gvi:gll4411"/>
<dbReference type="SMART" id="SM00388">
    <property type="entry name" value="HisKA"/>
    <property type="match status" value="1"/>
</dbReference>
<evidence type="ECO:0000256" key="13">
    <source>
        <dbReference type="SAM" id="Coils"/>
    </source>
</evidence>
<proteinExistence type="predicted"/>
<evidence type="ECO:0000256" key="7">
    <source>
        <dbReference type="ARBA" id="ARBA00022741"/>
    </source>
</evidence>
<keyword evidence="9" id="KW-0067">ATP-binding</keyword>
<keyword evidence="10" id="KW-0902">Two-component regulatory system</keyword>
<dbReference type="Pfam" id="PF02518">
    <property type="entry name" value="HATPase_c"/>
    <property type="match status" value="1"/>
</dbReference>
<dbReference type="SMART" id="SM00448">
    <property type="entry name" value="REC"/>
    <property type="match status" value="1"/>
</dbReference>
<feature type="domain" description="Response regulatory" evidence="16">
    <location>
        <begin position="584"/>
        <end position="698"/>
    </location>
</feature>
<dbReference type="EMBL" id="BA000045">
    <property type="protein sequence ID" value="BAC92352.1"/>
    <property type="molecule type" value="Genomic_DNA"/>
</dbReference>
<feature type="coiled-coil region" evidence="13">
    <location>
        <begin position="155"/>
        <end position="182"/>
    </location>
</feature>
<keyword evidence="7" id="KW-0547">Nucleotide-binding</keyword>
<keyword evidence="13" id="KW-0175">Coiled coil</keyword>
<gene>
    <name evidence="19" type="ordered locus">gll4411</name>
</gene>
<evidence type="ECO:0000256" key="9">
    <source>
        <dbReference type="ARBA" id="ARBA00022840"/>
    </source>
</evidence>
<dbReference type="SUPFAM" id="SSF55785">
    <property type="entry name" value="PYP-like sensor domain (PAS domain)"/>
    <property type="match status" value="2"/>
</dbReference>
<dbReference type="PATRIC" id="fig|251221.4.peg.4440"/>
<evidence type="ECO:0000313" key="19">
    <source>
        <dbReference type="EMBL" id="BAC92352.1"/>
    </source>
</evidence>
<dbReference type="GO" id="GO:0000155">
    <property type="term" value="F:phosphorelay sensor kinase activity"/>
    <property type="evidence" value="ECO:0000318"/>
    <property type="project" value="GO_Central"/>
</dbReference>
<dbReference type="InterPro" id="IPR035965">
    <property type="entry name" value="PAS-like_dom_sf"/>
</dbReference>
<evidence type="ECO:0000256" key="10">
    <source>
        <dbReference type="ARBA" id="ARBA00023012"/>
    </source>
</evidence>
<dbReference type="InterPro" id="IPR000700">
    <property type="entry name" value="PAS-assoc_C"/>
</dbReference>
<comment type="subcellular location">
    <subcellularLocation>
        <location evidence="2">Cell membrane</location>
    </subcellularLocation>
</comment>
<dbReference type="Pfam" id="PF00512">
    <property type="entry name" value="HisKA"/>
    <property type="match status" value="1"/>
</dbReference>